<dbReference type="InterPro" id="IPR008257">
    <property type="entry name" value="Pept_M19"/>
</dbReference>
<dbReference type="GeneID" id="302995370"/>
<dbReference type="GO" id="GO:0006508">
    <property type="term" value="P:proteolysis"/>
    <property type="evidence" value="ECO:0007669"/>
    <property type="project" value="InterPro"/>
</dbReference>
<accession>A0A4Y8VJH0</accession>
<dbReference type="Gene3D" id="3.40.50.880">
    <property type="match status" value="1"/>
</dbReference>
<dbReference type="OrthoDB" id="9804920at2"/>
<dbReference type="EMBL" id="SGVY01000019">
    <property type="protein sequence ID" value="TFH80602.1"/>
    <property type="molecule type" value="Genomic_DNA"/>
</dbReference>
<evidence type="ECO:0000313" key="1">
    <source>
        <dbReference type="EMBL" id="TFH80602.1"/>
    </source>
</evidence>
<sequence>METFDLDSHLQGVYSVFPEAPHQPVIGITANYEGIDATLRDRYYKQVIAAGGTPVIIPPVADTDVIVNTLQHLDGLILTGGGDHNPLWMGEEPSPKLHHINRERDLAEFLLVRLAYNRQIPMLGICRGIQTLAIALGGKVEQDIRQGVKHSQDAEREEPTHSVQIVKDSTLFNIYNSEKIFVNSFHHQAVSVPGNKLRCIAKSTDGIIEAVESSEYKSILGVQWHPEWLEKDGLKIFQWLTAQAAEFYQAKQLHQRILILDTHCDTPMFFPQGICFDHRDSRILVDLHKMTDGHQDATTMVAYLPQPKLGETFSSKVDFDVAGPTQYADLIFDKIEAIVSKNSNYLSIARTPADLYSDKRKGRKSIMLGIENGLALGHDLANVKHFAQRGIVYITLCHNGDNDICDSARGCNTHNGVSSFGEKVIQEMNRLGIMVDLSHAGEKSFYDALEISKMPIVCSHSSSKALCDVPRNLTDDQMRALAARGGVAHTTLYHGFLRKEGEADIMDAIAHLEHAIDIMGIDHVGLGTDFDGDGGICGLADSSELINFTIQLLRRRYSEQDIAKIWGGNWLRVMAQVQAVR</sequence>
<dbReference type="CDD" id="cd01301">
    <property type="entry name" value="rDP_like"/>
    <property type="match status" value="1"/>
</dbReference>
<dbReference type="AlphaFoldDB" id="A0A4Y8VJH0"/>
<dbReference type="Gene3D" id="3.20.20.140">
    <property type="entry name" value="Metal-dependent hydrolases"/>
    <property type="match status" value="1"/>
</dbReference>
<name>A0A4Y8VJH0_9BACT</name>
<comment type="caution">
    <text evidence="1">The sequence shown here is derived from an EMBL/GenBank/DDBJ whole genome shotgun (WGS) entry which is preliminary data.</text>
</comment>
<dbReference type="InterPro" id="IPR029062">
    <property type="entry name" value="Class_I_gatase-like"/>
</dbReference>
<dbReference type="InterPro" id="IPR011697">
    <property type="entry name" value="Peptidase_C26"/>
</dbReference>
<dbReference type="Pfam" id="PF07722">
    <property type="entry name" value="Peptidase_C26"/>
    <property type="match status" value="1"/>
</dbReference>
<dbReference type="CDD" id="cd01745">
    <property type="entry name" value="GATase1_2"/>
    <property type="match status" value="1"/>
</dbReference>
<reference evidence="1 2" key="1">
    <citation type="submission" date="2019-02" db="EMBL/GenBank/DDBJ databases">
        <title>Draft Genome Sequence of the Prevotella sp. BCRC 81118, Isolated from Human Feces.</title>
        <authorList>
            <person name="Huang C.-H."/>
        </authorList>
    </citation>
    <scope>NUCLEOTIDE SEQUENCE [LARGE SCALE GENOMIC DNA]</scope>
    <source>
        <strain evidence="1 2">BCRC 81118</strain>
    </source>
</reference>
<keyword evidence="1" id="KW-0378">Hydrolase</keyword>
<evidence type="ECO:0000313" key="2">
    <source>
        <dbReference type="Proteomes" id="UP000297872"/>
    </source>
</evidence>
<dbReference type="GO" id="GO:0070573">
    <property type="term" value="F:metallodipeptidase activity"/>
    <property type="evidence" value="ECO:0007669"/>
    <property type="project" value="InterPro"/>
</dbReference>
<dbReference type="PROSITE" id="PS51365">
    <property type="entry name" value="RENAL_DIPEPTIDASE_2"/>
    <property type="match status" value="1"/>
</dbReference>
<dbReference type="PROSITE" id="PS51273">
    <property type="entry name" value="GATASE_TYPE_1"/>
    <property type="match status" value="1"/>
</dbReference>
<dbReference type="RefSeq" id="WP_134843500.1">
    <property type="nucleotide sequence ID" value="NZ_SGVY01000019.1"/>
</dbReference>
<dbReference type="Pfam" id="PF01244">
    <property type="entry name" value="Peptidase_M19"/>
    <property type="match status" value="1"/>
</dbReference>
<protein>
    <submittedName>
        <fullName evidence="1">Fused gamma-glutamyl-gamma-aminobutyrate hydrolase/peptidase</fullName>
    </submittedName>
</protein>
<dbReference type="SUPFAM" id="SSF52317">
    <property type="entry name" value="Class I glutamine amidotransferase-like"/>
    <property type="match status" value="1"/>
</dbReference>
<gene>
    <name evidence="1" type="ORF">EXN75_08725</name>
</gene>
<dbReference type="PANTHER" id="PTHR10443:SF12">
    <property type="entry name" value="DIPEPTIDASE"/>
    <property type="match status" value="1"/>
</dbReference>
<dbReference type="Proteomes" id="UP000297872">
    <property type="component" value="Unassembled WGS sequence"/>
</dbReference>
<dbReference type="PANTHER" id="PTHR10443">
    <property type="entry name" value="MICROSOMAL DIPEPTIDASE"/>
    <property type="match status" value="1"/>
</dbReference>
<proteinExistence type="predicted"/>
<dbReference type="SUPFAM" id="SSF51556">
    <property type="entry name" value="Metallo-dependent hydrolases"/>
    <property type="match status" value="1"/>
</dbReference>
<dbReference type="InterPro" id="IPR032466">
    <property type="entry name" value="Metal_Hydrolase"/>
</dbReference>
<organism evidence="1 2">
    <name type="scientific">Segatella hominis</name>
    <dbReference type="NCBI Taxonomy" id="2518605"/>
    <lineage>
        <taxon>Bacteria</taxon>
        <taxon>Pseudomonadati</taxon>
        <taxon>Bacteroidota</taxon>
        <taxon>Bacteroidia</taxon>
        <taxon>Bacteroidales</taxon>
        <taxon>Prevotellaceae</taxon>
        <taxon>Segatella</taxon>
    </lineage>
</organism>
<keyword evidence="2" id="KW-1185">Reference proteome</keyword>